<sequence length="166" mass="17840">MTTTLLPPRQSTPARPEAPKSLYGKVKLAEDKISAILQRFSPHLLRGALALVFIWFGALKVLDVTPVGDLVANTIPFLDRAWFVPALGLFEVGLGAALLVGRHLVALSAVMAAHLCGTFLVLVTQPQIAFQDGNPLLLTTEGEFVVKNVVLIAAALVVASRFHRKP</sequence>
<keyword evidence="1" id="KW-0472">Membrane</keyword>
<proteinExistence type="predicted"/>
<feature type="transmembrane region" description="Helical" evidence="1">
    <location>
        <begin position="105"/>
        <end position="124"/>
    </location>
</feature>
<comment type="caution">
    <text evidence="2">The sequence shown here is derived from an EMBL/GenBank/DDBJ whole genome shotgun (WGS) entry which is preliminary data.</text>
</comment>
<accession>A0ABV7YLI9</accession>
<keyword evidence="1" id="KW-1133">Transmembrane helix</keyword>
<feature type="transmembrane region" description="Helical" evidence="1">
    <location>
        <begin position="44"/>
        <end position="62"/>
    </location>
</feature>
<evidence type="ECO:0000313" key="2">
    <source>
        <dbReference type="EMBL" id="MFC3764844.1"/>
    </source>
</evidence>
<evidence type="ECO:0000313" key="3">
    <source>
        <dbReference type="Proteomes" id="UP001595699"/>
    </source>
</evidence>
<feature type="transmembrane region" description="Helical" evidence="1">
    <location>
        <begin position="144"/>
        <end position="162"/>
    </location>
</feature>
<protein>
    <recommendedName>
        <fullName evidence="4">Membrane protein YkgB</fullName>
    </recommendedName>
</protein>
<keyword evidence="3" id="KW-1185">Reference proteome</keyword>
<dbReference type="Proteomes" id="UP001595699">
    <property type="component" value="Unassembled WGS sequence"/>
</dbReference>
<dbReference type="EMBL" id="JBHRZH010000034">
    <property type="protein sequence ID" value="MFC3764844.1"/>
    <property type="molecule type" value="Genomic_DNA"/>
</dbReference>
<dbReference type="RefSeq" id="WP_205117645.1">
    <property type="nucleotide sequence ID" value="NZ_JAFBCM010000001.1"/>
</dbReference>
<keyword evidence="1" id="KW-0812">Transmembrane</keyword>
<reference evidence="3" key="1">
    <citation type="journal article" date="2019" name="Int. J. Syst. Evol. Microbiol.">
        <title>The Global Catalogue of Microorganisms (GCM) 10K type strain sequencing project: providing services to taxonomists for standard genome sequencing and annotation.</title>
        <authorList>
            <consortium name="The Broad Institute Genomics Platform"/>
            <consortium name="The Broad Institute Genome Sequencing Center for Infectious Disease"/>
            <person name="Wu L."/>
            <person name="Ma J."/>
        </authorList>
    </citation>
    <scope>NUCLEOTIDE SEQUENCE [LARGE SCALE GENOMIC DNA]</scope>
    <source>
        <strain evidence="3">CGMCC 4.7241</strain>
    </source>
</reference>
<feature type="transmembrane region" description="Helical" evidence="1">
    <location>
        <begin position="82"/>
        <end position="100"/>
    </location>
</feature>
<evidence type="ECO:0000256" key="1">
    <source>
        <dbReference type="SAM" id="Phobius"/>
    </source>
</evidence>
<name>A0ABV7YLI9_9ACTN</name>
<evidence type="ECO:0008006" key="4">
    <source>
        <dbReference type="Google" id="ProtNLM"/>
    </source>
</evidence>
<gene>
    <name evidence="2" type="ORF">ACFOUW_28670</name>
</gene>
<organism evidence="2 3">
    <name type="scientific">Tenggerimyces flavus</name>
    <dbReference type="NCBI Taxonomy" id="1708749"/>
    <lineage>
        <taxon>Bacteria</taxon>
        <taxon>Bacillati</taxon>
        <taxon>Actinomycetota</taxon>
        <taxon>Actinomycetes</taxon>
        <taxon>Propionibacteriales</taxon>
        <taxon>Nocardioidaceae</taxon>
        <taxon>Tenggerimyces</taxon>
    </lineage>
</organism>